<comment type="caution">
    <text evidence="2">The sequence shown here is derived from an EMBL/GenBank/DDBJ whole genome shotgun (WGS) entry which is preliminary data.</text>
</comment>
<dbReference type="Proteomes" id="UP001320420">
    <property type="component" value="Unassembled WGS sequence"/>
</dbReference>
<name>A0AAN9UN69_9PEZI</name>
<evidence type="ECO:0000313" key="2">
    <source>
        <dbReference type="EMBL" id="KAK7752004.1"/>
    </source>
</evidence>
<feature type="region of interest" description="Disordered" evidence="1">
    <location>
        <begin position="229"/>
        <end position="262"/>
    </location>
</feature>
<evidence type="ECO:0000256" key="1">
    <source>
        <dbReference type="SAM" id="MobiDB-lite"/>
    </source>
</evidence>
<dbReference type="EMBL" id="JAKJXP020000042">
    <property type="protein sequence ID" value="KAK7752004.1"/>
    <property type="molecule type" value="Genomic_DNA"/>
</dbReference>
<gene>
    <name evidence="2" type="ORF">SLS62_005966</name>
</gene>
<feature type="compositionally biased region" description="Basic residues" evidence="1">
    <location>
        <begin position="239"/>
        <end position="254"/>
    </location>
</feature>
<evidence type="ECO:0000313" key="3">
    <source>
        <dbReference type="Proteomes" id="UP001320420"/>
    </source>
</evidence>
<reference evidence="2 3" key="1">
    <citation type="submission" date="2024-02" db="EMBL/GenBank/DDBJ databases">
        <title>De novo assembly and annotation of 12 fungi associated with fruit tree decline syndrome in Ontario, Canada.</title>
        <authorList>
            <person name="Sulman M."/>
            <person name="Ellouze W."/>
            <person name="Ilyukhin E."/>
        </authorList>
    </citation>
    <scope>NUCLEOTIDE SEQUENCE [LARGE SCALE GENOMIC DNA]</scope>
    <source>
        <strain evidence="2 3">M11/M66-122</strain>
    </source>
</reference>
<proteinExistence type="predicted"/>
<keyword evidence="3" id="KW-1185">Reference proteome</keyword>
<dbReference type="AlphaFoldDB" id="A0AAN9UN69"/>
<organism evidence="2 3">
    <name type="scientific">Diatrype stigma</name>
    <dbReference type="NCBI Taxonomy" id="117547"/>
    <lineage>
        <taxon>Eukaryota</taxon>
        <taxon>Fungi</taxon>
        <taxon>Dikarya</taxon>
        <taxon>Ascomycota</taxon>
        <taxon>Pezizomycotina</taxon>
        <taxon>Sordariomycetes</taxon>
        <taxon>Xylariomycetidae</taxon>
        <taxon>Xylariales</taxon>
        <taxon>Diatrypaceae</taxon>
        <taxon>Diatrype</taxon>
    </lineage>
</organism>
<sequence>MAASFFKFFGVVQGGLGVIQFGKENFAKPNAGQSTIRIAVGLDVDGGLSNAGGKLPDVRLFNEAGDFLGIEVDPGTVESGGFADINVTHAGDSTQQATYALFSANDDAICIAYAAITWPGGDTYSWIGDWGHKCGGSWYYSNYFISGNPDKPDCLWIDKNNDSPQTGFQVHWPEFSIEDSGYTEESDDKDEKIDYLCNAGPPFKMHVHPDEDPNSITLWSLSSQRSAATETGTSYGPSKHPKSARFQHDRHHPRSNGTDHSGLHFKRLVMDDNPKHTGRDLCENPMSLGPDYVSVYDWSFCRMSDKTLWPVCRSDVTDDCFNTDLKQLIVGGVAARGSPYESVLDWTSGHKA</sequence>
<protein>
    <submittedName>
        <fullName evidence="2">Uncharacterized protein</fullName>
    </submittedName>
</protein>
<accession>A0AAN9UN69</accession>